<organism evidence="1 2">
    <name type="scientific">Pseudomonas abietaniphila</name>
    <dbReference type="NCBI Taxonomy" id="89065"/>
    <lineage>
        <taxon>Bacteria</taxon>
        <taxon>Pseudomonadati</taxon>
        <taxon>Pseudomonadota</taxon>
        <taxon>Gammaproteobacteria</taxon>
        <taxon>Pseudomonadales</taxon>
        <taxon>Pseudomonadaceae</taxon>
        <taxon>Pseudomonas</taxon>
    </lineage>
</organism>
<dbReference type="Pfam" id="PF10604">
    <property type="entry name" value="Polyketide_cyc2"/>
    <property type="match status" value="1"/>
</dbReference>
<dbReference type="AlphaFoldDB" id="A0A1G7ZTM3"/>
<accession>A0A1G7ZTM3</accession>
<gene>
    <name evidence="1" type="ORF">SAMN05216605_104378</name>
</gene>
<proteinExistence type="predicted"/>
<dbReference type="PANTHER" id="PTHR33789">
    <property type="entry name" value="LACHRYMATORY-FACTOR SYNTHASE"/>
    <property type="match status" value="1"/>
</dbReference>
<dbReference type="InterPro" id="IPR053249">
    <property type="entry name" value="LFS"/>
</dbReference>
<dbReference type="PANTHER" id="PTHR33789:SF5">
    <property type="entry name" value="BET V I_MAJOR LATEX PROTEIN DOMAIN-CONTAINING PROTEIN"/>
    <property type="match status" value="1"/>
</dbReference>
<dbReference type="Gene3D" id="3.30.530.20">
    <property type="match status" value="1"/>
</dbReference>
<keyword evidence="2" id="KW-1185">Reference proteome</keyword>
<evidence type="ECO:0000313" key="1">
    <source>
        <dbReference type="EMBL" id="SDH11991.1"/>
    </source>
</evidence>
<evidence type="ECO:0000313" key="2">
    <source>
        <dbReference type="Proteomes" id="UP000182894"/>
    </source>
</evidence>
<reference evidence="2" key="1">
    <citation type="submission" date="2016-10" db="EMBL/GenBank/DDBJ databases">
        <authorList>
            <person name="Varghese N."/>
            <person name="Submissions S."/>
        </authorList>
    </citation>
    <scope>NUCLEOTIDE SEQUENCE [LARGE SCALE GENOMIC DNA]</scope>
    <source>
        <strain evidence="2">ATCC 700689</strain>
    </source>
</reference>
<protein>
    <submittedName>
        <fullName evidence="1">Polyketide cyclase / dehydrase and lipid transport</fullName>
    </submittedName>
</protein>
<dbReference type="CDD" id="cd07821">
    <property type="entry name" value="PYR_PYL_RCAR_like"/>
    <property type="match status" value="1"/>
</dbReference>
<dbReference type="InterPro" id="IPR019587">
    <property type="entry name" value="Polyketide_cyclase/dehydratase"/>
</dbReference>
<dbReference type="InterPro" id="IPR023393">
    <property type="entry name" value="START-like_dom_sf"/>
</dbReference>
<dbReference type="Proteomes" id="UP000182894">
    <property type="component" value="Unassembled WGS sequence"/>
</dbReference>
<dbReference type="STRING" id="89065.SAMN05216605_104378"/>
<dbReference type="EMBL" id="FNCO01000004">
    <property type="protein sequence ID" value="SDH11991.1"/>
    <property type="molecule type" value="Genomic_DNA"/>
</dbReference>
<dbReference type="SUPFAM" id="SSF55961">
    <property type="entry name" value="Bet v1-like"/>
    <property type="match status" value="1"/>
</dbReference>
<name>A0A1G7ZTM3_9PSED</name>
<sequence>MNAINTIHNLTPDTLISNPAGTPVVSTVSITADAQAVWDVVGDFGGFAKFIPALASIEVVGTGPGSVRYKQFKEGGLVVVEQLNSRDDRALSMTWTTIYNNLGIRNLWASMTVVPASERLCNATWTIIAEPAEGNPASPVEFHNFLQGFADDAMNNVQKLFAS</sequence>